<keyword evidence="4 13" id="KW-0436">Ligase</keyword>
<keyword evidence="6 13" id="KW-0067">ATP-binding</keyword>
<evidence type="ECO:0000256" key="7">
    <source>
        <dbReference type="ARBA" id="ARBA00022917"/>
    </source>
</evidence>
<organism evidence="17 19">
    <name type="scientific">Caulochytrium protostelioides</name>
    <dbReference type="NCBI Taxonomy" id="1555241"/>
    <lineage>
        <taxon>Eukaryota</taxon>
        <taxon>Fungi</taxon>
        <taxon>Fungi incertae sedis</taxon>
        <taxon>Chytridiomycota</taxon>
        <taxon>Chytridiomycota incertae sedis</taxon>
        <taxon>Chytridiomycetes</taxon>
        <taxon>Caulochytriales</taxon>
        <taxon>Caulochytriaceae</taxon>
        <taxon>Caulochytrium</taxon>
    </lineage>
</organism>
<dbReference type="Pfam" id="PF19302">
    <property type="entry name" value="DUF5915"/>
    <property type="match status" value="1"/>
</dbReference>
<dbReference type="GO" id="GO:0004822">
    <property type="term" value="F:isoleucine-tRNA ligase activity"/>
    <property type="evidence" value="ECO:0007669"/>
    <property type="project" value="UniProtKB-EC"/>
</dbReference>
<evidence type="ECO:0000256" key="11">
    <source>
        <dbReference type="ARBA" id="ARBA00069879"/>
    </source>
</evidence>
<reference evidence="17" key="3">
    <citation type="submission" date="2018-08" db="EMBL/GenBank/DDBJ databases">
        <title>Leveraging single-cell genomics to expand the Fungal Tree of Life.</title>
        <authorList>
            <consortium name="DOE Joint Genome Institute"/>
            <person name="Ahrendt S.R."/>
            <person name="Quandt C.A."/>
            <person name="Ciobanu D."/>
            <person name="Clum A."/>
            <person name="Salamov A."/>
            <person name="Andreopoulos B."/>
            <person name="Cheng J.-F."/>
            <person name="Woyke T."/>
            <person name="Pelin A."/>
            <person name="Henrissat B."/>
            <person name="Reynolds N."/>
            <person name="Benny G.L."/>
            <person name="Smith M.E."/>
            <person name="James T.Y."/>
            <person name="Grigoriev I.V."/>
        </authorList>
    </citation>
    <scope>NUCLEOTIDE SEQUENCE</scope>
    <source>
        <strain evidence="17">ATCC 52028</strain>
    </source>
</reference>
<evidence type="ECO:0000256" key="9">
    <source>
        <dbReference type="ARBA" id="ARBA00032665"/>
    </source>
</evidence>
<evidence type="ECO:0000256" key="4">
    <source>
        <dbReference type="ARBA" id="ARBA00022598"/>
    </source>
</evidence>
<dbReference type="PANTHER" id="PTHR42780">
    <property type="entry name" value="SOLEUCYL-TRNA SYNTHETASE"/>
    <property type="match status" value="1"/>
</dbReference>
<comment type="catalytic activity">
    <reaction evidence="10">
        <text>tRNA(Ile) + L-isoleucine + ATP = L-isoleucyl-tRNA(Ile) + AMP + diphosphate</text>
        <dbReference type="Rhea" id="RHEA:11060"/>
        <dbReference type="Rhea" id="RHEA-COMP:9666"/>
        <dbReference type="Rhea" id="RHEA-COMP:9695"/>
        <dbReference type="ChEBI" id="CHEBI:30616"/>
        <dbReference type="ChEBI" id="CHEBI:33019"/>
        <dbReference type="ChEBI" id="CHEBI:58045"/>
        <dbReference type="ChEBI" id="CHEBI:78442"/>
        <dbReference type="ChEBI" id="CHEBI:78528"/>
        <dbReference type="ChEBI" id="CHEBI:456215"/>
        <dbReference type="EC" id="6.1.1.5"/>
    </reaction>
</comment>
<evidence type="ECO:0000256" key="6">
    <source>
        <dbReference type="ARBA" id="ARBA00022840"/>
    </source>
</evidence>
<keyword evidence="20" id="KW-1185">Reference proteome</keyword>
<name>A0A4P9WZJ2_9FUNG</name>
<dbReference type="NCBIfam" id="TIGR00392">
    <property type="entry name" value="ileS"/>
    <property type="match status" value="1"/>
</dbReference>
<feature type="region of interest" description="Disordered" evidence="14">
    <location>
        <begin position="1"/>
        <end position="21"/>
    </location>
</feature>
<evidence type="ECO:0000256" key="8">
    <source>
        <dbReference type="ARBA" id="ARBA00023146"/>
    </source>
</evidence>
<dbReference type="Pfam" id="PF08264">
    <property type="entry name" value="Anticodon_1"/>
    <property type="match status" value="1"/>
</dbReference>
<evidence type="ECO:0000256" key="5">
    <source>
        <dbReference type="ARBA" id="ARBA00022741"/>
    </source>
</evidence>
<dbReference type="GO" id="GO:0005737">
    <property type="term" value="C:cytoplasm"/>
    <property type="evidence" value="ECO:0007669"/>
    <property type="project" value="UniProtKB-SubCell"/>
</dbReference>
<comment type="subcellular location">
    <subcellularLocation>
        <location evidence="1">Cytoplasm</location>
    </subcellularLocation>
</comment>
<dbReference type="SUPFAM" id="SSF47323">
    <property type="entry name" value="Anticodon-binding domain of a subclass of class I aminoacyl-tRNA synthetases"/>
    <property type="match status" value="1"/>
</dbReference>
<keyword evidence="8 13" id="KW-0030">Aminoacyl-tRNA synthetase</keyword>
<evidence type="ECO:0000256" key="3">
    <source>
        <dbReference type="ARBA" id="ARBA00013165"/>
    </source>
</evidence>
<dbReference type="InterPro" id="IPR033709">
    <property type="entry name" value="Anticodon_Ile_ABEc"/>
</dbReference>
<dbReference type="InterPro" id="IPR023586">
    <property type="entry name" value="Ile-tRNA-ligase_type2"/>
</dbReference>
<feature type="domain" description="Methionyl/Valyl/Leucyl/Isoleucyl-tRNA synthetase anticodon-binding" evidence="16">
    <location>
        <begin position="723"/>
        <end position="881"/>
    </location>
</feature>
<evidence type="ECO:0000256" key="10">
    <source>
        <dbReference type="ARBA" id="ARBA00048359"/>
    </source>
</evidence>
<dbReference type="EMBL" id="ML009175">
    <property type="protein sequence ID" value="RKO97758.1"/>
    <property type="molecule type" value="Genomic_DNA"/>
</dbReference>
<dbReference type="GO" id="GO:0006428">
    <property type="term" value="P:isoleucyl-tRNA aminoacylation"/>
    <property type="evidence" value="ECO:0007669"/>
    <property type="project" value="InterPro"/>
</dbReference>
<dbReference type="EC" id="6.1.1.5" evidence="3"/>
<dbReference type="FunFam" id="3.40.50.620:FF:000133">
    <property type="entry name" value="Isoleucyl-tRNA synthetase, cytoplasmic"/>
    <property type="match status" value="1"/>
</dbReference>
<reference evidence="18" key="2">
    <citation type="submission" date="2018-04" db="EMBL/GenBank/DDBJ databases">
        <title>Leveraging single-cell genomics to expand the Fungal Tree of Life.</title>
        <authorList>
            <consortium name="DOE Joint Genome Institute"/>
            <person name="Ahrendt S.R."/>
            <person name="Quandt C.A."/>
            <person name="Ciobanu D."/>
            <person name="Clum A."/>
            <person name="Salamov A."/>
            <person name="Andreopoulos B."/>
            <person name="Cheng J.-F."/>
            <person name="Woyke T."/>
            <person name="Pelin A."/>
            <person name="Henrissat B."/>
            <person name="Benny G.L."/>
            <person name="Smith M.E."/>
            <person name="James T.Y."/>
            <person name="Grigoriev I.V."/>
        </authorList>
    </citation>
    <scope>NUCLEOTIDE SEQUENCE</scope>
    <source>
        <strain evidence="18">ATCC 52028</strain>
    </source>
</reference>
<dbReference type="GO" id="GO:0000049">
    <property type="term" value="F:tRNA binding"/>
    <property type="evidence" value="ECO:0007669"/>
    <property type="project" value="InterPro"/>
</dbReference>
<dbReference type="PROSITE" id="PS00178">
    <property type="entry name" value="AA_TRNA_LIGASE_I"/>
    <property type="match status" value="1"/>
</dbReference>
<evidence type="ECO:0000313" key="19">
    <source>
        <dbReference type="Proteomes" id="UP000268535"/>
    </source>
</evidence>
<dbReference type="Gene3D" id="3.40.50.620">
    <property type="entry name" value="HUPs"/>
    <property type="match status" value="2"/>
</dbReference>
<evidence type="ECO:0000313" key="18">
    <source>
        <dbReference type="EMBL" id="RKP04062.1"/>
    </source>
</evidence>
<dbReference type="FunFam" id="3.40.50.620:FF:000023">
    <property type="entry name" value="Isoleucyl-tRNA synthetase,cytoplasmic"/>
    <property type="match status" value="1"/>
</dbReference>
<dbReference type="InterPro" id="IPR014729">
    <property type="entry name" value="Rossmann-like_a/b/a_fold"/>
</dbReference>
<proteinExistence type="inferred from homology"/>
<dbReference type="PANTHER" id="PTHR42780:SF1">
    <property type="entry name" value="ISOLEUCINE--TRNA LIGASE, CYTOPLASMIC"/>
    <property type="match status" value="1"/>
</dbReference>
<dbReference type="InterPro" id="IPR002301">
    <property type="entry name" value="Ile-tRNA-ligase"/>
</dbReference>
<dbReference type="AlphaFoldDB" id="A0A4P9WZJ2"/>
<dbReference type="InterPro" id="IPR002300">
    <property type="entry name" value="aa-tRNA-synth_Ia"/>
</dbReference>
<evidence type="ECO:0000256" key="12">
    <source>
        <dbReference type="ARBA" id="ARBA00072822"/>
    </source>
</evidence>
<keyword evidence="7 13" id="KW-0648">Protein biosynthesis</keyword>
<dbReference type="SUPFAM" id="SSF52374">
    <property type="entry name" value="Nucleotidylyl transferase"/>
    <property type="match status" value="1"/>
</dbReference>
<dbReference type="Proteomes" id="UP000268535">
    <property type="component" value="Unassembled WGS sequence"/>
</dbReference>
<dbReference type="EMBL" id="ML014114">
    <property type="protein sequence ID" value="RKP04062.1"/>
    <property type="molecule type" value="Genomic_DNA"/>
</dbReference>
<gene>
    <name evidence="17" type="ORF">CAUPRSCDRAFT_6021</name>
    <name evidence="18" type="ORF">CXG81DRAFT_8743</name>
</gene>
<dbReference type="InterPro" id="IPR009008">
    <property type="entry name" value="Val/Leu/Ile-tRNA-synth_edit"/>
</dbReference>
<keyword evidence="5 13" id="KW-0547">Nucleotide-binding</keyword>
<dbReference type="Gene3D" id="3.90.740.10">
    <property type="entry name" value="Valyl/Leucyl/Isoleucyl-tRNA synthetase, editing domain"/>
    <property type="match status" value="1"/>
</dbReference>
<comment type="similarity">
    <text evidence="2 13">Belongs to the class-I aminoacyl-tRNA synthetase family.</text>
</comment>
<evidence type="ECO:0000259" key="16">
    <source>
        <dbReference type="Pfam" id="PF08264"/>
    </source>
</evidence>
<evidence type="ECO:0000313" key="20">
    <source>
        <dbReference type="Proteomes" id="UP000274922"/>
    </source>
</evidence>
<reference evidence="19 20" key="1">
    <citation type="journal article" date="2018" name="Nat. Microbiol.">
        <title>Leveraging single-cell genomics to expand the fungal tree of life.</title>
        <authorList>
            <person name="Ahrendt S.R."/>
            <person name="Quandt C.A."/>
            <person name="Ciobanu D."/>
            <person name="Clum A."/>
            <person name="Salamov A."/>
            <person name="Andreopoulos B."/>
            <person name="Cheng J.F."/>
            <person name="Woyke T."/>
            <person name="Pelin A."/>
            <person name="Henrissat B."/>
            <person name="Reynolds N.K."/>
            <person name="Benny G.L."/>
            <person name="Smith M.E."/>
            <person name="James T.Y."/>
            <person name="Grigoriev I.V."/>
        </authorList>
    </citation>
    <scope>NUCLEOTIDE SEQUENCE [LARGE SCALE GENOMIC DNA]</scope>
    <source>
        <strain evidence="19 20">ATCC 52028</strain>
    </source>
</reference>
<dbReference type="InterPro" id="IPR013155">
    <property type="entry name" value="M/V/L/I-tRNA-synth_anticd-bd"/>
</dbReference>
<evidence type="ECO:0000256" key="13">
    <source>
        <dbReference type="RuleBase" id="RU363035"/>
    </source>
</evidence>
<dbReference type="FunFam" id="3.90.740.10:FF:000044">
    <property type="entry name" value="Isoleucine--tRNA ligase"/>
    <property type="match status" value="1"/>
</dbReference>
<dbReference type="STRING" id="1555241.A0A4P9WZJ2"/>
<dbReference type="Proteomes" id="UP000274922">
    <property type="component" value="Unassembled WGS sequence"/>
</dbReference>
<evidence type="ECO:0000259" key="15">
    <source>
        <dbReference type="Pfam" id="PF00133"/>
    </source>
</evidence>
<evidence type="ECO:0000256" key="1">
    <source>
        <dbReference type="ARBA" id="ARBA00004496"/>
    </source>
</evidence>
<dbReference type="Gene3D" id="1.10.730.10">
    <property type="entry name" value="Isoleucyl-tRNA Synthetase, Domain 1"/>
    <property type="match status" value="1"/>
</dbReference>
<dbReference type="GO" id="GO:0002161">
    <property type="term" value="F:aminoacyl-tRNA deacylase activity"/>
    <property type="evidence" value="ECO:0007669"/>
    <property type="project" value="InterPro"/>
</dbReference>
<dbReference type="FunFam" id="1.10.730.10:FF:000004">
    <property type="entry name" value="Isoleucyl-tRNA synthetase, cytoplasmic"/>
    <property type="match status" value="1"/>
</dbReference>
<dbReference type="PRINTS" id="PR00984">
    <property type="entry name" value="TRNASYNTHILE"/>
</dbReference>
<dbReference type="InterPro" id="IPR001412">
    <property type="entry name" value="aa-tRNA-synth_I_CS"/>
</dbReference>
<dbReference type="InterPro" id="IPR009080">
    <property type="entry name" value="tRNAsynth_Ia_anticodon-bd"/>
</dbReference>
<dbReference type="SUPFAM" id="SSF50677">
    <property type="entry name" value="ValRS/IleRS/LeuRS editing domain"/>
    <property type="match status" value="1"/>
</dbReference>
<dbReference type="Pfam" id="PF00133">
    <property type="entry name" value="tRNA-synt_1"/>
    <property type="match status" value="1"/>
</dbReference>
<evidence type="ECO:0000313" key="17">
    <source>
        <dbReference type="EMBL" id="RKO97758.1"/>
    </source>
</evidence>
<evidence type="ECO:0000256" key="14">
    <source>
        <dbReference type="SAM" id="MobiDB-lite"/>
    </source>
</evidence>
<protein>
    <recommendedName>
        <fullName evidence="11">Isoleucine--tRNA ligase, cytoplasmic</fullName>
        <ecNumber evidence="3">6.1.1.5</ecNumber>
    </recommendedName>
    <alternativeName>
        <fullName evidence="9">Isoleucyl-tRNA synthetase</fullName>
    </alternativeName>
    <alternativeName>
        <fullName evidence="12">Probable isoleucine--tRNA ligase, cytoplasmic</fullName>
    </alternativeName>
</protein>
<accession>A0A4P9WZJ2</accession>
<dbReference type="GO" id="GO:0005524">
    <property type="term" value="F:ATP binding"/>
    <property type="evidence" value="ECO:0007669"/>
    <property type="project" value="UniProtKB-KW"/>
</dbReference>
<dbReference type="CDD" id="cd00818">
    <property type="entry name" value="IleRS_core"/>
    <property type="match status" value="1"/>
</dbReference>
<sequence length="1105" mass="125208">MTVNESTAVAAATAPSDAQPTSVSILPYPVPPVAWKFAEEERKVMEHWDKTDAFQESLRQSEGKPVYTFFDGPPFATGLPHAGHLLAGTIKDTVTRYAHQTGHHVTRRFGWDCVAAGSSYEIDKKFEIKGPEDVHKMGIATYNAECRAIVMKYRSEWRQTVHRLGRWIDFDNDYKTMDNNFMESEWWALKTLFDKGQIYRGFKILPYSTAVCTPLSNFEAGQNYKDVVDPSVVCAFPLVEDPSVELLAWTTTPWTLPSNMGLCVNADFEYIKFKDETTGRIFILMEKLLGALYPSLKKAKYTILEKIKGADLVGKRYTPPFDYFQDFEATAFRVMADPYVTDASGTGIVHNAPAFGEDDYRVCVANGIIKGEGDLVCPVDEKGCFTERIKDFEGKHVKQADLDILKTLKMRKKALNHQPFTHSYPFCWRSDTPLIYRAVPAWFMRVSTITDQLLENNAATYWVPDFVKEKRFAAWLANARDWNLSRNRYWGTPIPLWVNEDHTEIVAIGSIEELERLSGVTGITDLHRDSIDHITIPSKDGKGMLRRTPEVFDCWFESGSMPYAHMHYPFENQELFKKSFPADFIAEGLDQTRGWFYTLLVLSTHLFGTAPWKNLITNGLVLASDGKKMSKRLKNYTDPAILIDQWGADVFRMYLCNSPAVRAEPLAFKEQGLKELTQRVLLPWFNAFRFFFAQCELLKQSDDIVFRYNPAEPVSTAQMNIMDRWILASHQSLVAWMHQEMKAYRLYTVAPRLLKHVDELTNMYVRYNRRRLKGEQGPEQAQIALSVLFEILFSLARIMSPFMPFIVESMYLYLKPVIRANAPGAAEYLKDSIHHLMLPEPKAMYADEAVERAVTRMQTVIDLGRICRDKANIMLKTPCAQIVVVHPDPTYHADLASTEQYILEELNIRSLVVTAEEEKYGIGYKLVADNRALGQALRGDAAKVRKGLPEVSQDAIKAFLTSGTIEVGGVPVDSSLVQVQRLVEADSTEFQAGSAADVVVLLDIRQDDSLIQEGMAREVTRSIQRMRKELMLKPTDTVKYLLALAPDSPLRAIVASQNAFIERTVKQTLPVVALADAPAADEATVLARTEGSVSEMDFVMYILRA</sequence>
<dbReference type="OrthoDB" id="1706657at2759"/>
<evidence type="ECO:0000256" key="2">
    <source>
        <dbReference type="ARBA" id="ARBA00005594"/>
    </source>
</evidence>
<feature type="domain" description="Aminoacyl-tRNA synthetase class Ia" evidence="15">
    <location>
        <begin position="44"/>
        <end position="664"/>
    </location>
</feature>
<dbReference type="CDD" id="cd07961">
    <property type="entry name" value="Anticodon_Ia_Ile_ABEc"/>
    <property type="match status" value="1"/>
</dbReference>